<dbReference type="PANTHER" id="PTHR30237:SF2">
    <property type="entry name" value="MUREIN TETRAPEPTIDE CARBOXYPEPTIDASE"/>
    <property type="match status" value="1"/>
</dbReference>
<keyword evidence="2" id="KW-0121">Carboxypeptidase</keyword>
<dbReference type="PANTHER" id="PTHR30237">
    <property type="entry name" value="MURAMOYLTETRAPEPTIDE CARBOXYPEPTIDASE"/>
    <property type="match status" value="1"/>
</dbReference>
<feature type="active site" description="Charge relay system" evidence="6">
    <location>
        <position position="229"/>
    </location>
</feature>
<organism evidence="10">
    <name type="scientific">Leptotrichia rugosa</name>
    <dbReference type="NCBI Taxonomy" id="3239302"/>
    <lineage>
        <taxon>Bacteria</taxon>
        <taxon>Fusobacteriati</taxon>
        <taxon>Fusobacteriota</taxon>
        <taxon>Fusobacteriia</taxon>
        <taxon>Fusobacteriales</taxon>
        <taxon>Leptotrichiaceae</taxon>
        <taxon>Leptotrichia</taxon>
    </lineage>
</organism>
<dbReference type="SUPFAM" id="SSF141986">
    <property type="entry name" value="LD-carboxypeptidase A C-terminal domain-like"/>
    <property type="match status" value="1"/>
</dbReference>
<evidence type="ECO:0000256" key="2">
    <source>
        <dbReference type="ARBA" id="ARBA00022645"/>
    </source>
</evidence>
<reference evidence="10" key="1">
    <citation type="submission" date="2024-07" db="EMBL/GenBank/DDBJ databases">
        <authorList>
            <person name="Li X.-J."/>
            <person name="Wang X."/>
        </authorList>
    </citation>
    <scope>NUCLEOTIDE SEQUENCE</scope>
    <source>
        <strain evidence="10">HSP-334</strain>
    </source>
</reference>
<dbReference type="Gene3D" id="3.50.30.60">
    <property type="entry name" value="LD-carboxypeptidase A C-terminal domain-like"/>
    <property type="match status" value="1"/>
</dbReference>
<comment type="similarity">
    <text evidence="1">Belongs to the peptidase S66 family.</text>
</comment>
<dbReference type="AlphaFoldDB" id="A0AB39VKI5"/>
<dbReference type="Gene3D" id="3.40.50.10740">
    <property type="entry name" value="Class I glutamine amidotransferase-like"/>
    <property type="match status" value="1"/>
</dbReference>
<keyword evidence="4" id="KW-0378">Hydrolase</keyword>
<accession>A0AB39VKI5</accession>
<feature type="signal peptide" evidence="7">
    <location>
        <begin position="1"/>
        <end position="20"/>
    </location>
</feature>
<dbReference type="RefSeq" id="WP_369711943.1">
    <property type="nucleotide sequence ID" value="NZ_CP165644.1"/>
</dbReference>
<dbReference type="InterPro" id="IPR003507">
    <property type="entry name" value="S66_fam"/>
</dbReference>
<dbReference type="GO" id="GO:0006508">
    <property type="term" value="P:proteolysis"/>
    <property type="evidence" value="ECO:0007669"/>
    <property type="project" value="UniProtKB-KW"/>
</dbReference>
<evidence type="ECO:0000256" key="4">
    <source>
        <dbReference type="ARBA" id="ARBA00022801"/>
    </source>
</evidence>
<protein>
    <submittedName>
        <fullName evidence="10">LD-carboxypeptidase</fullName>
    </submittedName>
</protein>
<sequence>MKNKLLFFFMNLLFSVCAFTVESNEVIIPKGLKPGDTIGLVAPANYKGDNAMYEVEYLRNRGFNIVFGRSFDSKWYGFGGNDAVRAKDINDMFANPRINAIFAIRGGYGAIRFIDKLNYDAIKKNPKIISGFSDITTLLLAINEKTGLVTFHGPMADNLKEIPSTTENSFNKAFMSNSSYNLLDFDNSYTIMKSGRGSGRITGGNLSLIVATLGTDYEINTDGKVLFLEEVNEDSYRVDRMLQQLRLAGKFKNLKGIIIGDFRNPKKADPTDMSIDEVFYDNFGKLNIPIIKGLKSGHVRPFITIPIGANVKIDTYKREAIIEKSTK</sequence>
<dbReference type="GO" id="GO:0004180">
    <property type="term" value="F:carboxypeptidase activity"/>
    <property type="evidence" value="ECO:0007669"/>
    <property type="project" value="UniProtKB-KW"/>
</dbReference>
<gene>
    <name evidence="10" type="ORF">AB8B22_08185</name>
</gene>
<evidence type="ECO:0000256" key="6">
    <source>
        <dbReference type="PIRSR" id="PIRSR028757-1"/>
    </source>
</evidence>
<dbReference type="InterPro" id="IPR040921">
    <property type="entry name" value="Peptidase_S66C"/>
</dbReference>
<feature type="chain" id="PRO_5044213416" evidence="7">
    <location>
        <begin position="21"/>
        <end position="327"/>
    </location>
</feature>
<keyword evidence="7" id="KW-0732">Signal</keyword>
<dbReference type="SUPFAM" id="SSF52317">
    <property type="entry name" value="Class I glutamine amidotransferase-like"/>
    <property type="match status" value="1"/>
</dbReference>
<dbReference type="PIRSF" id="PIRSF028757">
    <property type="entry name" value="LD-carboxypeptidase"/>
    <property type="match status" value="1"/>
</dbReference>
<keyword evidence="5" id="KW-0720">Serine protease</keyword>
<evidence type="ECO:0000256" key="5">
    <source>
        <dbReference type="ARBA" id="ARBA00022825"/>
    </source>
</evidence>
<dbReference type="KEGG" id="lrug:AB8B22_08185"/>
<feature type="active site" description="Charge relay system" evidence="6">
    <location>
        <position position="298"/>
    </location>
</feature>
<evidence type="ECO:0000259" key="8">
    <source>
        <dbReference type="Pfam" id="PF02016"/>
    </source>
</evidence>
<name>A0AB39VKI5_9FUSO</name>
<dbReference type="InterPro" id="IPR040449">
    <property type="entry name" value="Peptidase_S66_N"/>
</dbReference>
<dbReference type="EMBL" id="CP165644">
    <property type="protein sequence ID" value="XDU67824.1"/>
    <property type="molecule type" value="Genomic_DNA"/>
</dbReference>
<dbReference type="Pfam" id="PF17676">
    <property type="entry name" value="Peptidase_S66C"/>
    <property type="match status" value="1"/>
</dbReference>
<dbReference type="GO" id="GO:0008236">
    <property type="term" value="F:serine-type peptidase activity"/>
    <property type="evidence" value="ECO:0007669"/>
    <property type="project" value="UniProtKB-KW"/>
</dbReference>
<evidence type="ECO:0000259" key="9">
    <source>
        <dbReference type="Pfam" id="PF17676"/>
    </source>
</evidence>
<dbReference type="InterPro" id="IPR027461">
    <property type="entry name" value="Carboxypeptidase_A_C_sf"/>
</dbReference>
<feature type="active site" description="Nucleophile" evidence="6">
    <location>
        <position position="133"/>
    </location>
</feature>
<evidence type="ECO:0000313" key="10">
    <source>
        <dbReference type="EMBL" id="XDU67824.1"/>
    </source>
</evidence>
<evidence type="ECO:0000256" key="1">
    <source>
        <dbReference type="ARBA" id="ARBA00010233"/>
    </source>
</evidence>
<evidence type="ECO:0000256" key="3">
    <source>
        <dbReference type="ARBA" id="ARBA00022670"/>
    </source>
</evidence>
<proteinExistence type="inferred from homology"/>
<feature type="domain" description="LD-carboxypeptidase N-terminal" evidence="8">
    <location>
        <begin position="38"/>
        <end position="153"/>
    </location>
</feature>
<feature type="domain" description="LD-carboxypeptidase C-terminal" evidence="9">
    <location>
        <begin position="198"/>
        <end position="313"/>
    </location>
</feature>
<dbReference type="InterPro" id="IPR029062">
    <property type="entry name" value="Class_I_gatase-like"/>
</dbReference>
<dbReference type="CDD" id="cd07025">
    <property type="entry name" value="Peptidase_S66"/>
    <property type="match status" value="1"/>
</dbReference>
<keyword evidence="3" id="KW-0645">Protease</keyword>
<dbReference type="InterPro" id="IPR027478">
    <property type="entry name" value="LdcA_N"/>
</dbReference>
<dbReference type="Pfam" id="PF02016">
    <property type="entry name" value="Peptidase_S66"/>
    <property type="match status" value="1"/>
</dbReference>
<evidence type="ECO:0000256" key="7">
    <source>
        <dbReference type="SAM" id="SignalP"/>
    </source>
</evidence>